<evidence type="ECO:0000313" key="1">
    <source>
        <dbReference type="EMBL" id="KAG5577798.1"/>
    </source>
</evidence>
<dbReference type="EMBL" id="JACXVP010000011">
    <property type="protein sequence ID" value="KAG5577798.1"/>
    <property type="molecule type" value="Genomic_DNA"/>
</dbReference>
<dbReference type="Proteomes" id="UP000824120">
    <property type="component" value="Chromosome 11"/>
</dbReference>
<protein>
    <submittedName>
        <fullName evidence="1">Uncharacterized protein</fullName>
    </submittedName>
</protein>
<comment type="caution">
    <text evidence="1">The sequence shown here is derived from an EMBL/GenBank/DDBJ whole genome shotgun (WGS) entry which is preliminary data.</text>
</comment>
<gene>
    <name evidence="1" type="ORF">H5410_057932</name>
</gene>
<proteinExistence type="predicted"/>
<evidence type="ECO:0000313" key="2">
    <source>
        <dbReference type="Proteomes" id="UP000824120"/>
    </source>
</evidence>
<organism evidence="1 2">
    <name type="scientific">Solanum commersonii</name>
    <name type="common">Commerson's wild potato</name>
    <name type="synonym">Commerson's nightshade</name>
    <dbReference type="NCBI Taxonomy" id="4109"/>
    <lineage>
        <taxon>Eukaryota</taxon>
        <taxon>Viridiplantae</taxon>
        <taxon>Streptophyta</taxon>
        <taxon>Embryophyta</taxon>
        <taxon>Tracheophyta</taxon>
        <taxon>Spermatophyta</taxon>
        <taxon>Magnoliopsida</taxon>
        <taxon>eudicotyledons</taxon>
        <taxon>Gunneridae</taxon>
        <taxon>Pentapetalae</taxon>
        <taxon>asterids</taxon>
        <taxon>lamiids</taxon>
        <taxon>Solanales</taxon>
        <taxon>Solanaceae</taxon>
        <taxon>Solanoideae</taxon>
        <taxon>Solaneae</taxon>
        <taxon>Solanum</taxon>
    </lineage>
</organism>
<dbReference type="AlphaFoldDB" id="A0A9J5WS79"/>
<keyword evidence="2" id="KW-1185">Reference proteome</keyword>
<accession>A0A9J5WS79</accession>
<reference evidence="1 2" key="1">
    <citation type="submission" date="2020-09" db="EMBL/GenBank/DDBJ databases">
        <title>De no assembly of potato wild relative species, Solanum commersonii.</title>
        <authorList>
            <person name="Cho K."/>
        </authorList>
    </citation>
    <scope>NUCLEOTIDE SEQUENCE [LARGE SCALE GENOMIC DNA]</scope>
    <source>
        <strain evidence="1">LZ3.2</strain>
        <tissue evidence="1">Leaf</tissue>
    </source>
</reference>
<name>A0A9J5WS79_SOLCO</name>
<sequence>MGFQLLTQYLRLGVCYSFSIKALTMSSPNLSSINEMTQKASFIVSQLELASCIWRNHHSEKSLCGEFVMRIDIRIRISNV</sequence>